<gene>
    <name evidence="1" type="ORF">DCC35_01575</name>
</gene>
<dbReference type="OrthoDB" id="1494985at2"/>
<accession>A0A4D7JED9</accession>
<dbReference type="KEGG" id="fpf:DCC35_01575"/>
<dbReference type="RefSeq" id="WP_137089130.1">
    <property type="nucleotide sequence ID" value="NZ_CP028923.1"/>
</dbReference>
<dbReference type="AlphaFoldDB" id="A0A4D7JED9"/>
<evidence type="ECO:0000313" key="1">
    <source>
        <dbReference type="EMBL" id="QCK13533.1"/>
    </source>
</evidence>
<evidence type="ECO:0000313" key="2">
    <source>
        <dbReference type="Proteomes" id="UP000298616"/>
    </source>
</evidence>
<name>A0A4D7JED9_9BACT</name>
<sequence length="51" mass="5720">MAKKVVATLKKEGANKQYARVIKAVKSEKSGSYSYREEMVPVDMVKETLAK</sequence>
<reference evidence="1 2" key="1">
    <citation type="submission" date="2018-04" db="EMBL/GenBank/DDBJ databases">
        <title>Complete genome uncultured novel isolate.</title>
        <authorList>
            <person name="Merlino G."/>
        </authorList>
    </citation>
    <scope>NUCLEOTIDE SEQUENCE [LARGE SCALE GENOMIC DNA]</scope>
    <source>
        <strain evidence="2">R1DC9</strain>
    </source>
</reference>
<dbReference type="InterPro" id="IPR025379">
    <property type="entry name" value="DUF4295"/>
</dbReference>
<keyword evidence="2" id="KW-1185">Reference proteome</keyword>
<proteinExistence type="predicted"/>
<dbReference type="Pfam" id="PF14128">
    <property type="entry name" value="DUF4295"/>
    <property type="match status" value="1"/>
</dbReference>
<protein>
    <submittedName>
        <fullName evidence="1">DUF4295 domain-containing protein</fullName>
    </submittedName>
</protein>
<dbReference type="EMBL" id="CP028923">
    <property type="protein sequence ID" value="QCK13533.1"/>
    <property type="molecule type" value="Genomic_DNA"/>
</dbReference>
<dbReference type="Proteomes" id="UP000298616">
    <property type="component" value="Chromosome"/>
</dbReference>
<organism evidence="1 2">
    <name type="scientific">Mangrovivirga cuniculi</name>
    <dbReference type="NCBI Taxonomy" id="2715131"/>
    <lineage>
        <taxon>Bacteria</taxon>
        <taxon>Pseudomonadati</taxon>
        <taxon>Bacteroidota</taxon>
        <taxon>Cytophagia</taxon>
        <taxon>Cytophagales</taxon>
        <taxon>Mangrovivirgaceae</taxon>
        <taxon>Mangrovivirga</taxon>
    </lineage>
</organism>